<dbReference type="SUPFAM" id="SSF52540">
    <property type="entry name" value="P-loop containing nucleoside triphosphate hydrolases"/>
    <property type="match status" value="1"/>
</dbReference>
<organism evidence="5 6">
    <name type="scientific">Psychroflexus salis</name>
    <dbReference type="NCBI Taxonomy" id="1526574"/>
    <lineage>
        <taxon>Bacteria</taxon>
        <taxon>Pseudomonadati</taxon>
        <taxon>Bacteroidota</taxon>
        <taxon>Flavobacteriia</taxon>
        <taxon>Flavobacteriales</taxon>
        <taxon>Flavobacteriaceae</taxon>
        <taxon>Psychroflexus</taxon>
    </lineage>
</organism>
<dbReference type="InterPro" id="IPR003593">
    <property type="entry name" value="AAA+_ATPase"/>
</dbReference>
<keyword evidence="2" id="KW-0547">Nucleotide-binding</keyword>
<sequence>MEHLTIKENANTILKELEWLELLINNRLSHFFNPKEEFDYPLPPVLTRDESVFAKFIMQNELEDIDRIIIAMALAKIVKPQLFDPLLLKNKTFDTHYANFGGLYDKSTGRFEPTLATATFLCYNDNLLDKLNFIERFTSKRVFNHNEVLVLKPIDEGDHCLNQSINLTAEYYELIVTGKSYSPRYSSSFPAKELKTTLDWKHLIVNEQLFNEIEHVSTWISHQREIESNIYLNRIVNTGYKCIFYGSPGTGKTLTAALLGKKHNLKVYRVDLSQLVSKYIGETEKNLSRLFDKAENRRWILFFDEAESLFSKRTEVKDSKDKYANQQTGYLLQRIENYNGLVILATNLKPNIDKAFSRRIQSHLYFPLPKTEERYKLWKQSFSNIVDFPDHFLKTISEKYELSGGNIKNIIQFAWLSSKKLGSNIKENHVLAGIKKELSKEGKSFGTN</sequence>
<dbReference type="Gene3D" id="3.40.50.300">
    <property type="entry name" value="P-loop containing nucleotide triphosphate hydrolases"/>
    <property type="match status" value="1"/>
</dbReference>
<reference evidence="5 6" key="1">
    <citation type="journal article" date="2014" name="Int. J. Syst. Evol. Microbiol.">
        <title>Complete genome sequence of Corynebacterium casei LMG S-19264T (=DSM 44701T), isolated from a smear-ripened cheese.</title>
        <authorList>
            <consortium name="US DOE Joint Genome Institute (JGI-PGF)"/>
            <person name="Walter F."/>
            <person name="Albersmeier A."/>
            <person name="Kalinowski J."/>
            <person name="Ruckert C."/>
        </authorList>
    </citation>
    <scope>NUCLEOTIDE SEQUENCE [LARGE SCALE GENOMIC DNA]</scope>
    <source>
        <strain evidence="5 6">CGMCC 1.12925</strain>
    </source>
</reference>
<dbReference type="InterPro" id="IPR027417">
    <property type="entry name" value="P-loop_NTPase"/>
</dbReference>
<feature type="domain" description="AAA+ ATPase" evidence="4">
    <location>
        <begin position="238"/>
        <end position="370"/>
    </location>
</feature>
<evidence type="ECO:0000256" key="1">
    <source>
        <dbReference type="ARBA" id="ARBA00006914"/>
    </source>
</evidence>
<evidence type="ECO:0000313" key="5">
    <source>
        <dbReference type="EMBL" id="GGE21668.1"/>
    </source>
</evidence>
<dbReference type="Pfam" id="PF00004">
    <property type="entry name" value="AAA"/>
    <property type="match status" value="1"/>
</dbReference>
<protein>
    <recommendedName>
        <fullName evidence="4">AAA+ ATPase domain-containing protein</fullName>
    </recommendedName>
</protein>
<dbReference type="AlphaFoldDB" id="A0A917EBP1"/>
<name>A0A917EBP1_9FLAO</name>
<proteinExistence type="inferred from homology"/>
<accession>A0A917EBP1</accession>
<dbReference type="Proteomes" id="UP000599688">
    <property type="component" value="Unassembled WGS sequence"/>
</dbReference>
<dbReference type="EMBL" id="BMGL01000014">
    <property type="protein sequence ID" value="GGE21668.1"/>
    <property type="molecule type" value="Genomic_DNA"/>
</dbReference>
<dbReference type="RefSeq" id="WP_188407049.1">
    <property type="nucleotide sequence ID" value="NZ_BMGL01000014.1"/>
</dbReference>
<evidence type="ECO:0000256" key="3">
    <source>
        <dbReference type="ARBA" id="ARBA00022840"/>
    </source>
</evidence>
<keyword evidence="6" id="KW-1185">Reference proteome</keyword>
<dbReference type="InterPro" id="IPR050221">
    <property type="entry name" value="26S_Proteasome_ATPase"/>
</dbReference>
<dbReference type="GO" id="GO:0005524">
    <property type="term" value="F:ATP binding"/>
    <property type="evidence" value="ECO:0007669"/>
    <property type="project" value="UniProtKB-KW"/>
</dbReference>
<comment type="similarity">
    <text evidence="1">Belongs to the AAA ATPase family.</text>
</comment>
<evidence type="ECO:0000256" key="2">
    <source>
        <dbReference type="ARBA" id="ARBA00022741"/>
    </source>
</evidence>
<comment type="caution">
    <text evidence="5">The sequence shown here is derived from an EMBL/GenBank/DDBJ whole genome shotgun (WGS) entry which is preliminary data.</text>
</comment>
<evidence type="ECO:0000259" key="4">
    <source>
        <dbReference type="SMART" id="SM00382"/>
    </source>
</evidence>
<keyword evidence="3" id="KW-0067">ATP-binding</keyword>
<dbReference type="GO" id="GO:0016887">
    <property type="term" value="F:ATP hydrolysis activity"/>
    <property type="evidence" value="ECO:0007669"/>
    <property type="project" value="InterPro"/>
</dbReference>
<dbReference type="SMART" id="SM00382">
    <property type="entry name" value="AAA"/>
    <property type="match status" value="1"/>
</dbReference>
<dbReference type="PANTHER" id="PTHR23073">
    <property type="entry name" value="26S PROTEASOME REGULATORY SUBUNIT"/>
    <property type="match status" value="1"/>
</dbReference>
<gene>
    <name evidence="5" type="ORF">GCM10010831_23430</name>
</gene>
<dbReference type="InterPro" id="IPR003959">
    <property type="entry name" value="ATPase_AAA_core"/>
</dbReference>
<evidence type="ECO:0000313" key="6">
    <source>
        <dbReference type="Proteomes" id="UP000599688"/>
    </source>
</evidence>
<dbReference type="CDD" id="cd19481">
    <property type="entry name" value="RecA-like_protease"/>
    <property type="match status" value="1"/>
</dbReference>